<feature type="region of interest" description="Disordered" evidence="1">
    <location>
        <begin position="117"/>
        <end position="143"/>
    </location>
</feature>
<gene>
    <name evidence="2" type="ORF">DFP72DRAFT_849889</name>
</gene>
<dbReference type="EMBL" id="JACGCI010000044">
    <property type="protein sequence ID" value="KAF6752413.1"/>
    <property type="molecule type" value="Genomic_DNA"/>
</dbReference>
<accession>A0A8H6HSK4</accession>
<comment type="caution">
    <text evidence="2">The sequence shown here is derived from an EMBL/GenBank/DDBJ whole genome shotgun (WGS) entry which is preliminary data.</text>
</comment>
<protein>
    <submittedName>
        <fullName evidence="2">Uncharacterized protein</fullName>
    </submittedName>
</protein>
<organism evidence="2 3">
    <name type="scientific">Ephemerocybe angulata</name>
    <dbReference type="NCBI Taxonomy" id="980116"/>
    <lineage>
        <taxon>Eukaryota</taxon>
        <taxon>Fungi</taxon>
        <taxon>Dikarya</taxon>
        <taxon>Basidiomycota</taxon>
        <taxon>Agaricomycotina</taxon>
        <taxon>Agaricomycetes</taxon>
        <taxon>Agaricomycetidae</taxon>
        <taxon>Agaricales</taxon>
        <taxon>Agaricineae</taxon>
        <taxon>Psathyrellaceae</taxon>
        <taxon>Ephemerocybe</taxon>
    </lineage>
</organism>
<evidence type="ECO:0000313" key="3">
    <source>
        <dbReference type="Proteomes" id="UP000521943"/>
    </source>
</evidence>
<name>A0A8H6HSK4_9AGAR</name>
<sequence>MTLRQNATMPKLLSMVEIFYAFRGLISHALAQKEQSPLTFFLSFSSALRSDPTKDKRALVYHDATADEVIALQMDDVVIEVKRCAVHRKNFCQWPRHFARWRRSEDEHGRQCDAVATDARKPTHKRPATWANHGPPPRQSPRLCTAKTTPAPMMRILVDFYLSASAGDKHGFRAKKYKSEFQELDLGPFCSFQAECSGGTGRLGPTACKPVAAREEETFETIIGDEDFMTLASFMKDIYSSCPKSPASNLMPTLFASSFETSSPNIHAQYRKCMAAIQANTCGLSEITALGCFKADLGGHVVLWELNIAIGFPTWIAYSRLNLDRHSPPRAGPCNTGDLFRWVETRFEAHACFFGTLEQGSSCGSRLRRAHLQG</sequence>
<dbReference type="AlphaFoldDB" id="A0A8H6HSK4"/>
<evidence type="ECO:0000256" key="1">
    <source>
        <dbReference type="SAM" id="MobiDB-lite"/>
    </source>
</evidence>
<evidence type="ECO:0000313" key="2">
    <source>
        <dbReference type="EMBL" id="KAF6752413.1"/>
    </source>
</evidence>
<reference evidence="2 3" key="1">
    <citation type="submission" date="2020-07" db="EMBL/GenBank/DDBJ databases">
        <title>Comparative genomics of pyrophilous fungi reveals a link between fire events and developmental genes.</title>
        <authorList>
            <consortium name="DOE Joint Genome Institute"/>
            <person name="Steindorff A.S."/>
            <person name="Carver A."/>
            <person name="Calhoun S."/>
            <person name="Stillman K."/>
            <person name="Liu H."/>
            <person name="Lipzen A."/>
            <person name="Pangilinan J."/>
            <person name="Labutti K."/>
            <person name="Bruns T.D."/>
            <person name="Grigoriev I.V."/>
        </authorList>
    </citation>
    <scope>NUCLEOTIDE SEQUENCE [LARGE SCALE GENOMIC DNA]</scope>
    <source>
        <strain evidence="2 3">CBS 144469</strain>
    </source>
</reference>
<proteinExistence type="predicted"/>
<keyword evidence="3" id="KW-1185">Reference proteome</keyword>
<dbReference type="Proteomes" id="UP000521943">
    <property type="component" value="Unassembled WGS sequence"/>
</dbReference>